<dbReference type="RefSeq" id="WP_053936788.1">
    <property type="nucleotide sequence ID" value="NZ_LAQT01000003.1"/>
</dbReference>
<dbReference type="Gene3D" id="3.40.50.12780">
    <property type="entry name" value="N-terminal domain of ligase-like"/>
    <property type="match status" value="1"/>
</dbReference>
<dbReference type="PANTHER" id="PTHR43767:SF1">
    <property type="entry name" value="NONRIBOSOMAL PEPTIDE SYNTHASE PES1 (EUROFUNG)-RELATED"/>
    <property type="match status" value="1"/>
</dbReference>
<comment type="caution">
    <text evidence="3">The sequence shown here is derived from an EMBL/GenBank/DDBJ whole genome shotgun (WGS) entry which is preliminary data.</text>
</comment>
<dbReference type="EC" id="6.2.1.-" evidence="3"/>
<dbReference type="PATRIC" id="fig|857265.3.peg.1127"/>
<keyword evidence="4" id="KW-1185">Reference proteome</keyword>
<dbReference type="GO" id="GO:0016878">
    <property type="term" value="F:acid-thiol ligase activity"/>
    <property type="evidence" value="ECO:0007669"/>
    <property type="project" value="UniProtKB-ARBA"/>
</dbReference>
<reference evidence="3 4" key="1">
    <citation type="submission" date="2015-07" db="EMBL/GenBank/DDBJ databases">
        <title>Draft genome sequence of the Amantichitinum ursilacus IGB-41, a new chitin-degrading bacterium.</title>
        <authorList>
            <person name="Kirstahler P."/>
            <person name="Guenther M."/>
            <person name="Grumaz C."/>
            <person name="Rupp S."/>
            <person name="Zibek S."/>
            <person name="Sohn K."/>
        </authorList>
    </citation>
    <scope>NUCLEOTIDE SEQUENCE [LARGE SCALE GENOMIC DNA]</scope>
    <source>
        <strain evidence="3 4">IGB-41</strain>
    </source>
</reference>
<dbReference type="SUPFAM" id="SSF54637">
    <property type="entry name" value="Thioesterase/thiol ester dehydrase-isomerase"/>
    <property type="match status" value="1"/>
</dbReference>
<evidence type="ECO:0000313" key="3">
    <source>
        <dbReference type="EMBL" id="KPC54080.1"/>
    </source>
</evidence>
<sequence length="573" mass="62135">MSNTEFDLSCGALAGADTLPLAWRDGGWVRRAQWRVDVARACALLQGLPAGDVALYDTDCYRACVWLLAAWHAGRCVILPADATPATEAQMRQRAVVLLGEFAGADQCGWARSTCTVPLKPLDPTLRAVAVFTSGSTGEPLCIEKRLAQLNDEMQAQDSVFGATIPADALVVATVSQQHLYGLLFRVIWPLVSGRPFAAQALAFPEALTVAAANVPQVLVSSPAFLKRLPDTLDWAAVAAHHVAIFSSGGPLPAATSDQIRAQCGLAVREIFGSSETGGIAWRDQPSAAWIPLPQVEVALSEDGLLQLRSPYLPSPDWFVTADQAQFDADGQFRLLGRADRIAKIEEKRVSLNALEAALAQTGWMSESRVIVLAGERTELAAAVVLNAAGRAQAQALGHAALGRTLREKLAQRFDPVALPRRWRFVDALPQTSMSKVREQDIKALFDAPVPAARPRYPDITGVSQSSDHVVLQLHIPHNGAHFAGHFVEQGVLPGVTQIDWAVHFARQYFALPPRFCGMDAIKFQNVILPDAHVTLTLDYRVDKQQLNFSYVSEKPQDSARAHSSGRMRFEAA</sequence>
<evidence type="ECO:0000259" key="2">
    <source>
        <dbReference type="Pfam" id="PF22818"/>
    </source>
</evidence>
<organism evidence="3 4">
    <name type="scientific">Amantichitinum ursilacus</name>
    <dbReference type="NCBI Taxonomy" id="857265"/>
    <lineage>
        <taxon>Bacteria</taxon>
        <taxon>Pseudomonadati</taxon>
        <taxon>Pseudomonadota</taxon>
        <taxon>Betaproteobacteria</taxon>
        <taxon>Neisseriales</taxon>
        <taxon>Chitinibacteraceae</taxon>
        <taxon>Amantichitinum</taxon>
    </lineage>
</organism>
<dbReference type="OrthoDB" id="9787658at2"/>
<dbReference type="STRING" id="857265.WG78_05505"/>
<dbReference type="InterPro" id="IPR029069">
    <property type="entry name" value="HotDog_dom_sf"/>
</dbReference>
<dbReference type="SUPFAM" id="SSF56801">
    <property type="entry name" value="Acetyl-CoA synthetase-like"/>
    <property type="match status" value="1"/>
</dbReference>
<dbReference type="Pfam" id="PF00501">
    <property type="entry name" value="AMP-binding"/>
    <property type="match status" value="1"/>
</dbReference>
<dbReference type="AlphaFoldDB" id="A0A0N0XME1"/>
<name>A0A0N0XME1_9NEIS</name>
<gene>
    <name evidence="3" type="primary">yhfT</name>
    <name evidence="3" type="ORF">WG78_05505</name>
</gene>
<feature type="domain" description="ApeI dehydratase-like" evidence="2">
    <location>
        <begin position="465"/>
        <end position="557"/>
    </location>
</feature>
<dbReference type="Pfam" id="PF22818">
    <property type="entry name" value="ApeI-like"/>
    <property type="match status" value="1"/>
</dbReference>
<dbReference type="InterPro" id="IPR050237">
    <property type="entry name" value="ATP-dep_AMP-bd_enzyme"/>
</dbReference>
<evidence type="ECO:0000259" key="1">
    <source>
        <dbReference type="Pfam" id="PF00501"/>
    </source>
</evidence>
<dbReference type="Gene3D" id="3.30.300.30">
    <property type="match status" value="1"/>
</dbReference>
<evidence type="ECO:0000313" key="4">
    <source>
        <dbReference type="Proteomes" id="UP000037939"/>
    </source>
</evidence>
<dbReference type="InterPro" id="IPR054545">
    <property type="entry name" value="ApeI-like"/>
</dbReference>
<dbReference type="EMBL" id="LAQT01000003">
    <property type="protein sequence ID" value="KPC54080.1"/>
    <property type="molecule type" value="Genomic_DNA"/>
</dbReference>
<proteinExistence type="predicted"/>
<accession>A0A0N0XME1</accession>
<dbReference type="PANTHER" id="PTHR43767">
    <property type="entry name" value="LONG-CHAIN-FATTY-ACID--COA LIGASE"/>
    <property type="match status" value="1"/>
</dbReference>
<dbReference type="InterPro" id="IPR000873">
    <property type="entry name" value="AMP-dep_synth/lig_dom"/>
</dbReference>
<dbReference type="Proteomes" id="UP000037939">
    <property type="component" value="Unassembled WGS sequence"/>
</dbReference>
<dbReference type="Gene3D" id="3.10.129.10">
    <property type="entry name" value="Hotdog Thioesterase"/>
    <property type="match status" value="1"/>
</dbReference>
<keyword evidence="3" id="KW-0436">Ligase</keyword>
<protein>
    <submittedName>
        <fullName evidence="3">Putative acyl--CoA ligase YhfT</fullName>
        <ecNumber evidence="3">6.2.1.-</ecNumber>
    </submittedName>
</protein>
<dbReference type="InterPro" id="IPR045851">
    <property type="entry name" value="AMP-bd_C_sf"/>
</dbReference>
<dbReference type="InterPro" id="IPR042099">
    <property type="entry name" value="ANL_N_sf"/>
</dbReference>
<feature type="domain" description="AMP-dependent synthetase/ligase" evidence="1">
    <location>
        <begin position="117"/>
        <end position="299"/>
    </location>
</feature>